<feature type="coiled-coil region" evidence="2">
    <location>
        <begin position="176"/>
        <end position="280"/>
    </location>
</feature>
<protein>
    <submittedName>
        <fullName evidence="6">Peptidase, M23 family</fullName>
    </submittedName>
</protein>
<accession>C0EB63</accession>
<organism evidence="6 7">
    <name type="scientific">[Clostridium] methylpentosum DSM 5476</name>
    <dbReference type="NCBI Taxonomy" id="537013"/>
    <lineage>
        <taxon>Bacteria</taxon>
        <taxon>Bacillati</taxon>
        <taxon>Bacillota</taxon>
        <taxon>Clostridia</taxon>
        <taxon>Eubacteriales</taxon>
        <taxon>Oscillospiraceae</taxon>
        <taxon>Oscillospiraceae incertae sedis</taxon>
    </lineage>
</organism>
<keyword evidence="2" id="KW-0175">Coiled coil</keyword>
<evidence type="ECO:0000256" key="3">
    <source>
        <dbReference type="SAM" id="SignalP"/>
    </source>
</evidence>
<evidence type="ECO:0000256" key="2">
    <source>
        <dbReference type="SAM" id="Coils"/>
    </source>
</evidence>
<feature type="coiled-coil region" evidence="2">
    <location>
        <begin position="32"/>
        <end position="101"/>
    </location>
</feature>
<evidence type="ECO:0000259" key="4">
    <source>
        <dbReference type="Pfam" id="PF01551"/>
    </source>
</evidence>
<feature type="domain" description="M23ase beta-sheet core" evidence="4">
    <location>
        <begin position="316"/>
        <end position="412"/>
    </location>
</feature>
<dbReference type="Gene3D" id="2.70.70.10">
    <property type="entry name" value="Glucose Permease (Domain IIA)"/>
    <property type="match status" value="1"/>
</dbReference>
<feature type="domain" description="Peptidoglycan hydrolase PcsB coiled-coil" evidence="5">
    <location>
        <begin position="115"/>
        <end position="186"/>
    </location>
</feature>
<proteinExistence type="predicted"/>
<feature type="signal peptide" evidence="3">
    <location>
        <begin position="1"/>
        <end position="28"/>
    </location>
</feature>
<feature type="chain" id="PRO_5002897765" evidence="3">
    <location>
        <begin position="29"/>
        <end position="418"/>
    </location>
</feature>
<dbReference type="PANTHER" id="PTHR21666:SF270">
    <property type="entry name" value="MUREIN HYDROLASE ACTIVATOR ENVC"/>
    <property type="match status" value="1"/>
</dbReference>
<dbReference type="Proteomes" id="UP000003340">
    <property type="component" value="Unassembled WGS sequence"/>
</dbReference>
<dbReference type="Gene3D" id="6.10.250.3150">
    <property type="match status" value="1"/>
</dbReference>
<dbReference type="PANTHER" id="PTHR21666">
    <property type="entry name" value="PEPTIDASE-RELATED"/>
    <property type="match status" value="1"/>
</dbReference>
<dbReference type="AlphaFoldDB" id="C0EB63"/>
<dbReference type="STRING" id="537013.CLOSTMETH_01080"/>
<dbReference type="InterPro" id="IPR057309">
    <property type="entry name" value="PcsB_CC"/>
</dbReference>
<keyword evidence="1 3" id="KW-0732">Signal</keyword>
<evidence type="ECO:0000313" key="6">
    <source>
        <dbReference type="EMBL" id="EEG31283.1"/>
    </source>
</evidence>
<dbReference type="InterPro" id="IPR016047">
    <property type="entry name" value="M23ase_b-sheet_dom"/>
</dbReference>
<name>C0EB63_9FIRM</name>
<keyword evidence="7" id="KW-1185">Reference proteome</keyword>
<dbReference type="CDD" id="cd12797">
    <property type="entry name" value="M23_peptidase"/>
    <property type="match status" value="1"/>
</dbReference>
<dbReference type="eggNOG" id="COG4942">
    <property type="taxonomic scope" value="Bacteria"/>
</dbReference>
<dbReference type="Pfam" id="PF24568">
    <property type="entry name" value="CC_PcsB"/>
    <property type="match status" value="1"/>
</dbReference>
<gene>
    <name evidence="6" type="ORF">CLOSTMETH_01080</name>
</gene>
<dbReference type="InterPro" id="IPR011055">
    <property type="entry name" value="Dup_hybrid_motif"/>
</dbReference>
<dbReference type="Pfam" id="PF01551">
    <property type="entry name" value="Peptidase_M23"/>
    <property type="match status" value="1"/>
</dbReference>
<evidence type="ECO:0000313" key="7">
    <source>
        <dbReference type="Proteomes" id="UP000003340"/>
    </source>
</evidence>
<comment type="caution">
    <text evidence="6">The sequence shown here is derived from an EMBL/GenBank/DDBJ whole genome shotgun (WGS) entry which is preliminary data.</text>
</comment>
<reference evidence="6 7" key="1">
    <citation type="submission" date="2009-01" db="EMBL/GenBank/DDBJ databases">
        <authorList>
            <person name="Fulton L."/>
            <person name="Clifton S."/>
            <person name="Fulton B."/>
            <person name="Xu J."/>
            <person name="Minx P."/>
            <person name="Pepin K.H."/>
            <person name="Johnson M."/>
            <person name="Bhonagiri V."/>
            <person name="Nash W.E."/>
            <person name="Mardis E.R."/>
            <person name="Wilson R.K."/>
        </authorList>
    </citation>
    <scope>NUCLEOTIDE SEQUENCE [LARGE SCALE GENOMIC DNA]</scope>
    <source>
        <strain evidence="6 7">DSM 5476</strain>
    </source>
</reference>
<dbReference type="EMBL" id="ACEC01000040">
    <property type="protein sequence ID" value="EEG31283.1"/>
    <property type="molecule type" value="Genomic_DNA"/>
</dbReference>
<dbReference type="SUPFAM" id="SSF51261">
    <property type="entry name" value="Duplicated hybrid motif"/>
    <property type="match status" value="1"/>
</dbReference>
<dbReference type="HOGENOM" id="CLU_029425_4_3_9"/>
<evidence type="ECO:0000259" key="5">
    <source>
        <dbReference type="Pfam" id="PF24568"/>
    </source>
</evidence>
<evidence type="ECO:0000256" key="1">
    <source>
        <dbReference type="ARBA" id="ARBA00022729"/>
    </source>
</evidence>
<reference evidence="6 7" key="2">
    <citation type="submission" date="2009-02" db="EMBL/GenBank/DDBJ databases">
        <title>Draft genome sequence of Clostridium methylpentosum (DSM 5476).</title>
        <authorList>
            <person name="Sudarsanam P."/>
            <person name="Ley R."/>
            <person name="Guruge J."/>
            <person name="Turnbaugh P.J."/>
            <person name="Mahowald M."/>
            <person name="Liep D."/>
            <person name="Gordon J."/>
        </authorList>
    </citation>
    <scope>NUCLEOTIDE SEQUENCE [LARGE SCALE GENOMIC DNA]</scope>
    <source>
        <strain evidence="6 7">DSM 5476</strain>
    </source>
</reference>
<dbReference type="InterPro" id="IPR050570">
    <property type="entry name" value="Cell_wall_metabolism_enzyme"/>
</dbReference>
<dbReference type="GO" id="GO:0004222">
    <property type="term" value="F:metalloendopeptidase activity"/>
    <property type="evidence" value="ECO:0007669"/>
    <property type="project" value="TreeGrafter"/>
</dbReference>
<sequence>MRKRAAIRLLSAALAVTMSLAVCPPASARTTAEDYQQRLNQLNEKLNSLQQQQGKEAEVQKLLDQQIAELNEDLATYQEQISALNTEISDGNAQIAQLDNQILTTQDKIEAKTIEIEQKISQKEDTTSLLKKRIRASYMAGQTSTLDVLLSSKSFGDFLSNLEYIKRITSHDQDLIDTLQQQTDEITAARTELENAKAQIEQDKTDKEVSIQQVEKKRNELLEKQEEQKKAADEVKQRLAQSKNVSNQLNQDYAKAMEDRAAIERALEEANREIDRIGQESAEKGELTPGEFIWPLPGHSYISSPYGNRTGEVSGFHTGIDIPAPAGTTIIASRSGTVAAAYHNETASYGKYVVIDHGGGYTTLYAHCSSLDVNVGDVVTQGQPIAKVGSTGNSTGNHLHFEVRIGKQNQNPQNYVTY</sequence>